<evidence type="ECO:0000313" key="2">
    <source>
        <dbReference type="EMBL" id="HHS63487.1"/>
    </source>
</evidence>
<comment type="caution">
    <text evidence="2">The sequence shown here is derived from an EMBL/GenBank/DDBJ whole genome shotgun (WGS) entry which is preliminary data.</text>
</comment>
<dbReference type="EMBL" id="DTHJ01000162">
    <property type="protein sequence ID" value="HHS63487.1"/>
    <property type="molecule type" value="Genomic_DNA"/>
</dbReference>
<name>A0A7C6EK21_UNCW3</name>
<accession>A0A7C6EK21</accession>
<evidence type="ECO:0000259" key="1">
    <source>
        <dbReference type="PROSITE" id="PS50880"/>
    </source>
</evidence>
<proteinExistence type="predicted"/>
<dbReference type="AlphaFoldDB" id="A0A7C6EK21"/>
<dbReference type="Gene3D" id="3.40.50.140">
    <property type="match status" value="1"/>
</dbReference>
<dbReference type="SMART" id="SM00493">
    <property type="entry name" value="TOPRIM"/>
    <property type="match status" value="1"/>
</dbReference>
<dbReference type="PROSITE" id="PS50880">
    <property type="entry name" value="TOPRIM"/>
    <property type="match status" value="1"/>
</dbReference>
<dbReference type="SUPFAM" id="SSF56712">
    <property type="entry name" value="Prokaryotic type I DNA topoisomerase"/>
    <property type="match status" value="1"/>
</dbReference>
<feature type="domain" description="Toprim" evidence="1">
    <location>
        <begin position="6"/>
        <end position="111"/>
    </location>
</feature>
<gene>
    <name evidence="2" type="ORF">ENV70_07765</name>
</gene>
<dbReference type="GO" id="GO:0003917">
    <property type="term" value="F:DNA topoisomerase type I (single strand cut, ATP-independent) activity"/>
    <property type="evidence" value="ECO:0007669"/>
    <property type="project" value="InterPro"/>
</dbReference>
<dbReference type="PANTHER" id="PTHR42785">
    <property type="entry name" value="DNA TOPOISOMERASE, TYPE IA, CORE"/>
    <property type="match status" value="1"/>
</dbReference>
<organism evidence="2">
    <name type="scientific">candidate division WOR-3 bacterium</name>
    <dbReference type="NCBI Taxonomy" id="2052148"/>
    <lineage>
        <taxon>Bacteria</taxon>
        <taxon>Bacteria division WOR-3</taxon>
    </lineage>
</organism>
<dbReference type="Pfam" id="PF01751">
    <property type="entry name" value="Toprim"/>
    <property type="match status" value="1"/>
</dbReference>
<dbReference type="PANTHER" id="PTHR42785:SF1">
    <property type="entry name" value="DNA TOPOISOMERASE"/>
    <property type="match status" value="1"/>
</dbReference>
<dbReference type="InterPro" id="IPR000380">
    <property type="entry name" value="Topo_IA"/>
</dbReference>
<dbReference type="GO" id="GO:0003677">
    <property type="term" value="F:DNA binding"/>
    <property type="evidence" value="ECO:0007669"/>
    <property type="project" value="InterPro"/>
</dbReference>
<dbReference type="InterPro" id="IPR023405">
    <property type="entry name" value="Topo_IA_core_domain"/>
</dbReference>
<dbReference type="GO" id="GO:0006265">
    <property type="term" value="P:DNA topological change"/>
    <property type="evidence" value="ECO:0007669"/>
    <property type="project" value="InterPro"/>
</dbReference>
<dbReference type="InterPro" id="IPR006171">
    <property type="entry name" value="TOPRIM_dom"/>
</dbReference>
<sequence>MVDKSKKVIVVESPTKARTIKSFLGREYTVVSSRGHIKDLPKSELGVKIENNFEPKYIKIKGKAKIINEIKKVCKDSAKVYIASDPDREGEAIAQHIAEELNSSAPTIKRA</sequence>
<protein>
    <submittedName>
        <fullName evidence="2">Toprim domain-containing protein</fullName>
    </submittedName>
</protein>
<reference evidence="2" key="1">
    <citation type="journal article" date="2020" name="mSystems">
        <title>Genome- and Community-Level Interaction Insights into Carbon Utilization and Element Cycling Functions of Hydrothermarchaeota in Hydrothermal Sediment.</title>
        <authorList>
            <person name="Zhou Z."/>
            <person name="Liu Y."/>
            <person name="Xu W."/>
            <person name="Pan J."/>
            <person name="Luo Z.H."/>
            <person name="Li M."/>
        </authorList>
    </citation>
    <scope>NUCLEOTIDE SEQUENCE [LARGE SCALE GENOMIC DNA]</scope>
    <source>
        <strain evidence="2">SpSt-783</strain>
    </source>
</reference>